<dbReference type="GO" id="GO:0005886">
    <property type="term" value="C:plasma membrane"/>
    <property type="evidence" value="ECO:0007669"/>
    <property type="project" value="TreeGrafter"/>
</dbReference>
<evidence type="ECO:0000256" key="3">
    <source>
        <dbReference type="ARBA" id="ARBA00022737"/>
    </source>
</evidence>
<evidence type="ECO:0000256" key="2">
    <source>
        <dbReference type="ARBA" id="ARBA00022729"/>
    </source>
</evidence>
<feature type="domain" description="LRRCT" evidence="5">
    <location>
        <begin position="143"/>
        <end position="195"/>
    </location>
</feature>
<evidence type="ECO:0000259" key="5">
    <source>
        <dbReference type="SMART" id="SM00082"/>
    </source>
</evidence>
<gene>
    <name evidence="6" type="ORF">NDU88_010732</name>
</gene>
<protein>
    <recommendedName>
        <fullName evidence="5">LRRCT domain-containing protein</fullName>
    </recommendedName>
</protein>
<keyword evidence="2 4" id="KW-0732">Signal</keyword>
<keyword evidence="1" id="KW-0433">Leucine-rich repeat</keyword>
<dbReference type="Pfam" id="PF01463">
    <property type="entry name" value="LRRCT"/>
    <property type="match status" value="1"/>
</dbReference>
<feature type="signal peptide" evidence="4">
    <location>
        <begin position="1"/>
        <end position="21"/>
    </location>
</feature>
<dbReference type="InterPro" id="IPR032675">
    <property type="entry name" value="LRR_dom_sf"/>
</dbReference>
<dbReference type="Gene3D" id="3.80.10.10">
    <property type="entry name" value="Ribonuclease Inhibitor"/>
    <property type="match status" value="1"/>
</dbReference>
<dbReference type="PANTHER" id="PTHR24369:SF210">
    <property type="entry name" value="CHAOPTIN-RELATED"/>
    <property type="match status" value="1"/>
</dbReference>
<keyword evidence="7" id="KW-1185">Reference proteome</keyword>
<dbReference type="InterPro" id="IPR000483">
    <property type="entry name" value="Cys-rich_flank_reg_C"/>
</dbReference>
<dbReference type="EMBL" id="JANPWB010000011">
    <property type="protein sequence ID" value="KAJ1132419.1"/>
    <property type="molecule type" value="Genomic_DNA"/>
</dbReference>
<organism evidence="6 7">
    <name type="scientific">Pleurodeles waltl</name>
    <name type="common">Iberian ribbed newt</name>
    <dbReference type="NCBI Taxonomy" id="8319"/>
    <lineage>
        <taxon>Eukaryota</taxon>
        <taxon>Metazoa</taxon>
        <taxon>Chordata</taxon>
        <taxon>Craniata</taxon>
        <taxon>Vertebrata</taxon>
        <taxon>Euteleostomi</taxon>
        <taxon>Amphibia</taxon>
        <taxon>Batrachia</taxon>
        <taxon>Caudata</taxon>
        <taxon>Salamandroidea</taxon>
        <taxon>Salamandridae</taxon>
        <taxon>Pleurodelinae</taxon>
        <taxon>Pleurodeles</taxon>
    </lineage>
</organism>
<evidence type="ECO:0000256" key="4">
    <source>
        <dbReference type="SAM" id="SignalP"/>
    </source>
</evidence>
<evidence type="ECO:0000313" key="6">
    <source>
        <dbReference type="EMBL" id="KAJ1132419.1"/>
    </source>
</evidence>
<dbReference type="InterPro" id="IPR001611">
    <property type="entry name" value="Leu-rich_rpt"/>
</dbReference>
<feature type="chain" id="PRO_5043686845" description="LRRCT domain-containing protein" evidence="4">
    <location>
        <begin position="22"/>
        <end position="205"/>
    </location>
</feature>
<reference evidence="6" key="1">
    <citation type="journal article" date="2022" name="bioRxiv">
        <title>Sequencing and chromosome-scale assembly of the giantPleurodeles waltlgenome.</title>
        <authorList>
            <person name="Brown T."/>
            <person name="Elewa A."/>
            <person name="Iarovenko S."/>
            <person name="Subramanian E."/>
            <person name="Araus A.J."/>
            <person name="Petzold A."/>
            <person name="Susuki M."/>
            <person name="Suzuki K.-i.T."/>
            <person name="Hayashi T."/>
            <person name="Toyoda A."/>
            <person name="Oliveira C."/>
            <person name="Osipova E."/>
            <person name="Leigh N.D."/>
            <person name="Simon A."/>
            <person name="Yun M.H."/>
        </authorList>
    </citation>
    <scope>NUCLEOTIDE SEQUENCE</scope>
    <source>
        <strain evidence="6">20211129_DDA</strain>
        <tissue evidence="6">Liver</tissue>
    </source>
</reference>
<dbReference type="SUPFAM" id="SSF52058">
    <property type="entry name" value="L domain-like"/>
    <property type="match status" value="1"/>
</dbReference>
<dbReference type="PROSITE" id="PS51450">
    <property type="entry name" value="LRR"/>
    <property type="match status" value="1"/>
</dbReference>
<dbReference type="AlphaFoldDB" id="A0AAV7PWW4"/>
<dbReference type="Pfam" id="PF13855">
    <property type="entry name" value="LRR_8"/>
    <property type="match status" value="1"/>
</dbReference>
<dbReference type="SMART" id="SM00082">
    <property type="entry name" value="LRRCT"/>
    <property type="match status" value="1"/>
</dbReference>
<dbReference type="PANTHER" id="PTHR24369">
    <property type="entry name" value="ANTIGEN BSP, PUTATIVE-RELATED"/>
    <property type="match status" value="1"/>
</dbReference>
<dbReference type="InterPro" id="IPR050541">
    <property type="entry name" value="LRR_TM_domain-containing"/>
</dbReference>
<accession>A0AAV7PWW4</accession>
<evidence type="ECO:0000256" key="1">
    <source>
        <dbReference type="ARBA" id="ARBA00022614"/>
    </source>
</evidence>
<name>A0AAV7PWW4_PLEWA</name>
<dbReference type="Proteomes" id="UP001066276">
    <property type="component" value="Chromosome 7"/>
</dbReference>
<dbReference type="SMART" id="SM00369">
    <property type="entry name" value="LRR_TYP"/>
    <property type="match status" value="2"/>
</dbReference>
<keyword evidence="3" id="KW-0677">Repeat</keyword>
<dbReference type="InterPro" id="IPR003591">
    <property type="entry name" value="Leu-rich_rpt_typical-subtyp"/>
</dbReference>
<sequence>MAPTWIQVVFSALLLPTMVLGLQCPSECKCSQEEEGVSADCGGSAGEASEVADVPEGFPADVFSINLVHHKVRTLNKSSFEGLDDLSFLYLFANQIDSIDPEAFADLTHLTVLDLSYNHLRTLTVEHLKPLEDSLQKLYLDNNPWHCTCDLLPLQSWLKKMEDKVAESMYITCATPPAVHRRPLLGLTPNDMGCSAAPTAAPTNT</sequence>
<evidence type="ECO:0000313" key="7">
    <source>
        <dbReference type="Proteomes" id="UP001066276"/>
    </source>
</evidence>
<proteinExistence type="predicted"/>
<comment type="caution">
    <text evidence="6">The sequence shown here is derived from an EMBL/GenBank/DDBJ whole genome shotgun (WGS) entry which is preliminary data.</text>
</comment>